<sequence length="107" mass="12344">RFLDLPPELRVMVYESFTLVSWRRTLHQSNELADIWSITPGQPSSILLIRKSHPGIGLLTTCRLINTEAGPIFERSWPELEQQPARFILDLHAFWALTDSEGWLVNC</sequence>
<keyword evidence="2" id="KW-1185">Reference proteome</keyword>
<reference evidence="1" key="1">
    <citation type="journal article" date="2020" name="Stud. Mycol.">
        <title>101 Dothideomycetes genomes: a test case for predicting lifestyles and emergence of pathogens.</title>
        <authorList>
            <person name="Haridas S."/>
            <person name="Albert R."/>
            <person name="Binder M."/>
            <person name="Bloem J."/>
            <person name="Labutti K."/>
            <person name="Salamov A."/>
            <person name="Andreopoulos B."/>
            <person name="Baker S."/>
            <person name="Barry K."/>
            <person name="Bills G."/>
            <person name="Bluhm B."/>
            <person name="Cannon C."/>
            <person name="Castanera R."/>
            <person name="Culley D."/>
            <person name="Daum C."/>
            <person name="Ezra D."/>
            <person name="Gonzalez J."/>
            <person name="Henrissat B."/>
            <person name="Kuo A."/>
            <person name="Liang C."/>
            <person name="Lipzen A."/>
            <person name="Lutzoni F."/>
            <person name="Magnuson J."/>
            <person name="Mondo S."/>
            <person name="Nolan M."/>
            <person name="Ohm R."/>
            <person name="Pangilinan J."/>
            <person name="Park H.-J."/>
            <person name="Ramirez L."/>
            <person name="Alfaro M."/>
            <person name="Sun H."/>
            <person name="Tritt A."/>
            <person name="Yoshinaga Y."/>
            <person name="Zwiers L.-H."/>
            <person name="Turgeon B."/>
            <person name="Goodwin S."/>
            <person name="Spatafora J."/>
            <person name="Crous P."/>
            <person name="Grigoriev I."/>
        </authorList>
    </citation>
    <scope>NUCLEOTIDE SEQUENCE</scope>
    <source>
        <strain evidence="1">CBS 113818</strain>
    </source>
</reference>
<feature type="non-terminal residue" evidence="1">
    <location>
        <position position="107"/>
    </location>
</feature>
<dbReference type="OrthoDB" id="5314997at2759"/>
<evidence type="ECO:0000313" key="2">
    <source>
        <dbReference type="Proteomes" id="UP000799424"/>
    </source>
</evidence>
<proteinExistence type="predicted"/>
<organism evidence="1 2">
    <name type="scientific">Ophiobolus disseminans</name>
    <dbReference type="NCBI Taxonomy" id="1469910"/>
    <lineage>
        <taxon>Eukaryota</taxon>
        <taxon>Fungi</taxon>
        <taxon>Dikarya</taxon>
        <taxon>Ascomycota</taxon>
        <taxon>Pezizomycotina</taxon>
        <taxon>Dothideomycetes</taxon>
        <taxon>Pleosporomycetidae</taxon>
        <taxon>Pleosporales</taxon>
        <taxon>Pleosporineae</taxon>
        <taxon>Phaeosphaeriaceae</taxon>
        <taxon>Ophiobolus</taxon>
    </lineage>
</organism>
<gene>
    <name evidence="1" type="ORF">CC86DRAFT_255257</name>
</gene>
<dbReference type="AlphaFoldDB" id="A0A6A6ZFV1"/>
<dbReference type="Proteomes" id="UP000799424">
    <property type="component" value="Unassembled WGS sequence"/>
</dbReference>
<dbReference type="EMBL" id="MU006246">
    <property type="protein sequence ID" value="KAF2819155.1"/>
    <property type="molecule type" value="Genomic_DNA"/>
</dbReference>
<feature type="non-terminal residue" evidence="1">
    <location>
        <position position="1"/>
    </location>
</feature>
<evidence type="ECO:0000313" key="1">
    <source>
        <dbReference type="EMBL" id="KAF2819155.1"/>
    </source>
</evidence>
<name>A0A6A6ZFV1_9PLEO</name>
<accession>A0A6A6ZFV1</accession>
<protein>
    <submittedName>
        <fullName evidence="1">Uncharacterized protein</fullName>
    </submittedName>
</protein>